<protein>
    <recommendedName>
        <fullName evidence="9">Membrane-spanning 4-domains subfamily A member 4A</fullName>
    </recommendedName>
</protein>
<reference evidence="7 8" key="1">
    <citation type="submission" date="2023-09" db="EMBL/GenBank/DDBJ databases">
        <authorList>
            <person name="Wang M."/>
        </authorList>
    </citation>
    <scope>NUCLEOTIDE SEQUENCE [LARGE SCALE GENOMIC DNA]</scope>
    <source>
        <strain evidence="7">GT-2023</strain>
        <tissue evidence="7">Liver</tissue>
    </source>
</reference>
<evidence type="ECO:0008006" key="9">
    <source>
        <dbReference type="Google" id="ProtNLM"/>
    </source>
</evidence>
<name>A0ABR3NHZ0_9TELE</name>
<keyword evidence="8" id="KW-1185">Reference proteome</keyword>
<feature type="transmembrane region" description="Helical" evidence="6">
    <location>
        <begin position="85"/>
        <end position="105"/>
    </location>
</feature>
<feature type="transmembrane region" description="Helical" evidence="6">
    <location>
        <begin position="147"/>
        <end position="168"/>
    </location>
</feature>
<comment type="similarity">
    <text evidence="2">Belongs to the MS4A family.</text>
</comment>
<comment type="subcellular location">
    <subcellularLocation>
        <location evidence="1">Membrane</location>
        <topology evidence="1">Multi-pass membrane protein</topology>
    </subcellularLocation>
</comment>
<dbReference type="PANTHER" id="PTHR23320">
    <property type="entry name" value="MEMBRANE-SPANNING 4-DOMAINS SUBFAMILY A MS4A -RELATED"/>
    <property type="match status" value="1"/>
</dbReference>
<feature type="transmembrane region" description="Helical" evidence="6">
    <location>
        <begin position="203"/>
        <end position="223"/>
    </location>
</feature>
<comment type="caution">
    <text evidence="7">The sequence shown here is derived from an EMBL/GenBank/DDBJ whole genome shotgun (WGS) entry which is preliminary data.</text>
</comment>
<evidence type="ECO:0000313" key="8">
    <source>
        <dbReference type="Proteomes" id="UP001558613"/>
    </source>
</evidence>
<dbReference type="Proteomes" id="UP001558613">
    <property type="component" value="Unassembled WGS sequence"/>
</dbReference>
<evidence type="ECO:0000256" key="1">
    <source>
        <dbReference type="ARBA" id="ARBA00004141"/>
    </source>
</evidence>
<dbReference type="PANTHER" id="PTHR23320:SF128">
    <property type="entry name" value="MEMBRANE-SPANNING 4-DOMAINS SUBFAMILY A MEMBER 4A"/>
    <property type="match status" value="1"/>
</dbReference>
<evidence type="ECO:0000256" key="2">
    <source>
        <dbReference type="ARBA" id="ARBA00009565"/>
    </source>
</evidence>
<proteinExistence type="inferred from homology"/>
<gene>
    <name evidence="7" type="ORF">QQF64_036238</name>
</gene>
<evidence type="ECO:0000256" key="5">
    <source>
        <dbReference type="ARBA" id="ARBA00023136"/>
    </source>
</evidence>
<evidence type="ECO:0000256" key="3">
    <source>
        <dbReference type="ARBA" id="ARBA00022692"/>
    </source>
</evidence>
<dbReference type="InterPro" id="IPR030417">
    <property type="entry name" value="MS4A"/>
</dbReference>
<evidence type="ECO:0000256" key="4">
    <source>
        <dbReference type="ARBA" id="ARBA00022989"/>
    </source>
</evidence>
<feature type="transmembrane region" description="Helical" evidence="6">
    <location>
        <begin position="111"/>
        <end position="135"/>
    </location>
</feature>
<evidence type="ECO:0000256" key="6">
    <source>
        <dbReference type="SAM" id="Phobius"/>
    </source>
</evidence>
<dbReference type="InterPro" id="IPR007237">
    <property type="entry name" value="CD20-like"/>
</dbReference>
<dbReference type="EMBL" id="JAYMGO010000004">
    <property type="protein sequence ID" value="KAL1276615.1"/>
    <property type="molecule type" value="Genomic_DNA"/>
</dbReference>
<keyword evidence="4 6" id="KW-1133">Transmembrane helix</keyword>
<keyword evidence="5 6" id="KW-0472">Membrane</keyword>
<dbReference type="Pfam" id="PF04103">
    <property type="entry name" value="CD20"/>
    <property type="match status" value="1"/>
</dbReference>
<evidence type="ECO:0000313" key="7">
    <source>
        <dbReference type="EMBL" id="KAL1276615.1"/>
    </source>
</evidence>
<sequence length="279" mass="30201">MMALWAFTGGSKVNRNQRTSSSSDKIAVNKSLTFQLQSYFLVSLRFRHQDVQHSHTCELFNAHHPVAGVSPLHGIKKFLKGQPKALGTVQIMIGVLTFLFGIVSAVNAQSIFVVTGVPFWGSLIYITAGALCISAENKINLPSSTSLVNASLGMNIFSTLTAGIAIIFTSLDLASGPISTYCGGYNCYYTVTDYKTLFRGISGVLLVFALLEFIISICLSAFACRASCCCCPPQVLPPHSSDFRPIHFQDLNSSEIPVASSVSVHHHPAEAPPQYSEFK</sequence>
<organism evidence="7 8">
    <name type="scientific">Cirrhinus molitorella</name>
    <name type="common">mud carp</name>
    <dbReference type="NCBI Taxonomy" id="172907"/>
    <lineage>
        <taxon>Eukaryota</taxon>
        <taxon>Metazoa</taxon>
        <taxon>Chordata</taxon>
        <taxon>Craniata</taxon>
        <taxon>Vertebrata</taxon>
        <taxon>Euteleostomi</taxon>
        <taxon>Actinopterygii</taxon>
        <taxon>Neopterygii</taxon>
        <taxon>Teleostei</taxon>
        <taxon>Ostariophysi</taxon>
        <taxon>Cypriniformes</taxon>
        <taxon>Cyprinidae</taxon>
        <taxon>Labeoninae</taxon>
        <taxon>Labeonini</taxon>
        <taxon>Cirrhinus</taxon>
    </lineage>
</organism>
<accession>A0ABR3NHZ0</accession>
<keyword evidence="3 6" id="KW-0812">Transmembrane</keyword>